<dbReference type="Pfam" id="PF00152">
    <property type="entry name" value="tRNA-synt_2"/>
    <property type="match status" value="1"/>
</dbReference>
<keyword evidence="6" id="KW-0648">Protein biosynthesis</keyword>
<dbReference type="GO" id="GO:0004816">
    <property type="term" value="F:asparagine-tRNA ligase activity"/>
    <property type="evidence" value="ECO:0007669"/>
    <property type="project" value="UniProtKB-UniRule"/>
</dbReference>
<dbReference type="AlphaFoldDB" id="A0AAU7QSC6"/>
<dbReference type="PANTHER" id="PTHR22594">
    <property type="entry name" value="ASPARTYL/LYSYL-TRNA SYNTHETASE"/>
    <property type="match status" value="1"/>
</dbReference>
<dbReference type="NCBIfam" id="NF003037">
    <property type="entry name" value="PRK03932.1"/>
    <property type="match status" value="1"/>
</dbReference>
<accession>A0AAU7QSC6</accession>
<evidence type="ECO:0000256" key="4">
    <source>
        <dbReference type="ARBA" id="ARBA00022741"/>
    </source>
</evidence>
<dbReference type="Pfam" id="PF01336">
    <property type="entry name" value="tRNA_anti-codon"/>
    <property type="match status" value="1"/>
</dbReference>
<keyword evidence="3 10" id="KW-0436">Ligase</keyword>
<dbReference type="EMBL" id="CP157896">
    <property type="protein sequence ID" value="XBT18714.1"/>
    <property type="molecule type" value="Genomic_DNA"/>
</dbReference>
<evidence type="ECO:0000313" key="10">
    <source>
        <dbReference type="EMBL" id="XBT18714.1"/>
    </source>
</evidence>
<dbReference type="InterPro" id="IPR012340">
    <property type="entry name" value="NA-bd_OB-fold"/>
</dbReference>
<dbReference type="EC" id="6.1.1.22" evidence="2 8"/>
<dbReference type="NCBIfam" id="TIGR00457">
    <property type="entry name" value="asnS"/>
    <property type="match status" value="1"/>
</dbReference>
<dbReference type="GO" id="GO:0006421">
    <property type="term" value="P:asparaginyl-tRNA aminoacylation"/>
    <property type="evidence" value="ECO:0007669"/>
    <property type="project" value="UniProtKB-UniRule"/>
</dbReference>
<keyword evidence="4" id="KW-0547">Nucleotide-binding</keyword>
<feature type="domain" description="Aminoacyl-transfer RNA synthetases class-II family profile" evidence="9">
    <location>
        <begin position="128"/>
        <end position="429"/>
    </location>
</feature>
<dbReference type="Gene3D" id="2.40.50.140">
    <property type="entry name" value="Nucleic acid-binding proteins"/>
    <property type="match status" value="1"/>
</dbReference>
<dbReference type="InterPro" id="IPR006195">
    <property type="entry name" value="aa-tRNA-synth_II"/>
</dbReference>
<evidence type="ECO:0000256" key="3">
    <source>
        <dbReference type="ARBA" id="ARBA00022598"/>
    </source>
</evidence>
<evidence type="ECO:0000256" key="7">
    <source>
        <dbReference type="ARBA" id="ARBA00023146"/>
    </source>
</evidence>
<keyword evidence="7" id="KW-0030">Aminoacyl-tRNA synthetase</keyword>
<dbReference type="PRINTS" id="PR01042">
    <property type="entry name" value="TRNASYNTHASP"/>
</dbReference>
<dbReference type="InterPro" id="IPR045864">
    <property type="entry name" value="aa-tRNA-synth_II/BPL/LPL"/>
</dbReference>
<evidence type="ECO:0000256" key="6">
    <source>
        <dbReference type="ARBA" id="ARBA00022917"/>
    </source>
</evidence>
<dbReference type="InterPro" id="IPR004522">
    <property type="entry name" value="Asn-tRNA-ligase"/>
</dbReference>
<dbReference type="InterPro" id="IPR004364">
    <property type="entry name" value="Aa-tRNA-synt_II"/>
</dbReference>
<organism evidence="10">
    <name type="scientific">Candidatus Shikimatogenerans sp. Tcar</name>
    <dbReference type="NCBI Taxonomy" id="3158565"/>
    <lineage>
        <taxon>Bacteria</taxon>
        <taxon>Pseudomonadati</taxon>
        <taxon>Bacteroidota</taxon>
        <taxon>Flavobacteriia</taxon>
        <taxon>Flavobacteriales</taxon>
        <taxon>Candidatus Shikimatogenerans</taxon>
    </lineage>
</organism>
<dbReference type="PROSITE" id="PS50862">
    <property type="entry name" value="AA_TRNA_LIGASE_II"/>
    <property type="match status" value="1"/>
</dbReference>
<dbReference type="InterPro" id="IPR004365">
    <property type="entry name" value="NA-bd_OB_tRNA"/>
</dbReference>
<evidence type="ECO:0000256" key="5">
    <source>
        <dbReference type="ARBA" id="ARBA00022840"/>
    </source>
</evidence>
<dbReference type="Gene3D" id="3.30.930.10">
    <property type="entry name" value="Bira Bifunctional Protein, Domain 2"/>
    <property type="match status" value="1"/>
</dbReference>
<gene>
    <name evidence="10" type="primary">asnS</name>
    <name evidence="10" type="ORF">ABNO60_00120</name>
</gene>
<dbReference type="GO" id="GO:0005524">
    <property type="term" value="F:ATP binding"/>
    <property type="evidence" value="ECO:0007669"/>
    <property type="project" value="UniProtKB-KW"/>
</dbReference>
<evidence type="ECO:0000256" key="2">
    <source>
        <dbReference type="ARBA" id="ARBA00012816"/>
    </source>
</evidence>
<comment type="similarity">
    <text evidence="1">Belongs to the class-II aminoacyl-tRNA synthetase family.</text>
</comment>
<evidence type="ECO:0000259" key="9">
    <source>
        <dbReference type="PROSITE" id="PS50862"/>
    </source>
</evidence>
<dbReference type="InterPro" id="IPR002312">
    <property type="entry name" value="Asp/Asn-tRNA-synth_IIb"/>
</dbReference>
<reference evidence="10" key="1">
    <citation type="submission" date="2024-06" db="EMBL/GenBank/DDBJ databases">
        <title>Diversity, functionality, and evolutionary history of bacterial symbionts in false click beetles (Coleoptera, Throscidae).</title>
        <authorList>
            <person name="Wierz J.C."/>
            <person name="Malm H."/>
            <person name="Kaltenpoth M."/>
            <person name="Engl T."/>
        </authorList>
    </citation>
    <scope>NUCLEOTIDE SEQUENCE</scope>
    <source>
        <strain evidence="10">Tcar</strain>
    </source>
</reference>
<proteinExistence type="inferred from homology"/>
<dbReference type="PANTHER" id="PTHR22594:SF34">
    <property type="entry name" value="ASPARAGINE--TRNA LIGASE, MITOCHONDRIAL-RELATED"/>
    <property type="match status" value="1"/>
</dbReference>
<dbReference type="SUPFAM" id="SSF55681">
    <property type="entry name" value="Class II aaRS and biotin synthetases"/>
    <property type="match status" value="1"/>
</dbReference>
<dbReference type="SUPFAM" id="SSF50249">
    <property type="entry name" value="Nucleic acid-binding proteins"/>
    <property type="match status" value="1"/>
</dbReference>
<evidence type="ECO:0000256" key="1">
    <source>
        <dbReference type="ARBA" id="ARBA00008226"/>
    </source>
</evidence>
<dbReference type="GO" id="GO:0003676">
    <property type="term" value="F:nucleic acid binding"/>
    <property type="evidence" value="ECO:0007669"/>
    <property type="project" value="InterPro"/>
</dbReference>
<sequence length="433" mass="51738">MDIKNIFLKKNINKIITIKGWVKNFRNNKFIIINDGTYYKNIQVVLNKKKYNKLLLKYITLGTSLKVKGILIKKKNNIEIKLKKILIYYNNLKKNIQKSLLQKKKHSISFIRKQNFLRFQTNIFSNILRLKNKIKYLIYKFLYKKNFICIHTPIITNSNPESILDIFILKTNFFKKKKYLTVSGQLENEIALNGIKKVYTFGPVFRAEKSNTNKHLAEFWMLELEIAFCNLKQIINFIKKFIIYLFKNIILFCKNDLSIIDKFNNKKKNYSINKIINLIDNIKIIDYKDIIKILKKKFINISNKINITNKYEKYLSNYFNNNKILIIKNYPKEIKAFYMKLNNNNKTVKSIDVLFPYIGEIIGGSQREDNLFKLLLNVKKFNIKKKYIKDYLKTRIYGNTPHSGFGFGFDRFIQFITNMNNIKEVVDFPIYYK</sequence>
<keyword evidence="5" id="KW-0067">ATP-binding</keyword>
<name>A0AAU7QSC6_9FLAO</name>
<evidence type="ECO:0000256" key="8">
    <source>
        <dbReference type="NCBIfam" id="TIGR00457"/>
    </source>
</evidence>
<protein>
    <recommendedName>
        <fullName evidence="2 8">Asparagine--tRNA ligase</fullName>
        <ecNumber evidence="2 8">6.1.1.22</ecNumber>
    </recommendedName>
</protein>
<dbReference type="CDD" id="cd04318">
    <property type="entry name" value="EcAsnRS_like_N"/>
    <property type="match status" value="1"/>
</dbReference>